<comment type="subcellular location">
    <subcellularLocation>
        <location evidence="1">Membrane</location>
        <topology evidence="1">Multi-pass membrane protein</topology>
    </subcellularLocation>
</comment>
<feature type="transmembrane region" description="Helical" evidence="9">
    <location>
        <begin position="876"/>
        <end position="908"/>
    </location>
</feature>
<dbReference type="InterPro" id="IPR000008">
    <property type="entry name" value="C2_dom"/>
</dbReference>
<feature type="region of interest" description="Disordered" evidence="8">
    <location>
        <begin position="275"/>
        <end position="312"/>
    </location>
</feature>
<evidence type="ECO:0000256" key="6">
    <source>
        <dbReference type="ARBA" id="ARBA00022989"/>
    </source>
</evidence>
<feature type="domain" description="C2" evidence="10">
    <location>
        <begin position="1"/>
        <end position="105"/>
    </location>
</feature>
<feature type="compositionally biased region" description="Polar residues" evidence="8">
    <location>
        <begin position="284"/>
        <end position="294"/>
    </location>
</feature>
<evidence type="ECO:0000256" key="4">
    <source>
        <dbReference type="ARBA" id="ARBA00022737"/>
    </source>
</evidence>
<dbReference type="InterPro" id="IPR013583">
    <property type="entry name" value="MCTP_C"/>
</dbReference>
<proteinExistence type="inferred from homology"/>
<evidence type="ECO:0000256" key="1">
    <source>
        <dbReference type="ARBA" id="ARBA00004141"/>
    </source>
</evidence>
<evidence type="ECO:0000259" key="10">
    <source>
        <dbReference type="PROSITE" id="PS50004"/>
    </source>
</evidence>
<keyword evidence="3 9" id="KW-0812">Transmembrane</keyword>
<dbReference type="Pfam" id="PF08372">
    <property type="entry name" value="PRT_C"/>
    <property type="match status" value="1"/>
</dbReference>
<keyword evidence="12" id="KW-1185">Reference proteome</keyword>
<evidence type="ECO:0000256" key="3">
    <source>
        <dbReference type="ARBA" id="ARBA00022692"/>
    </source>
</evidence>
<feature type="compositionally biased region" description="Basic and acidic residues" evidence="8">
    <location>
        <begin position="295"/>
        <end position="308"/>
    </location>
</feature>
<protein>
    <submittedName>
        <fullName evidence="11">FT-interacting protein 1</fullName>
    </submittedName>
</protein>
<keyword evidence="5" id="KW-0106">Calcium</keyword>
<feature type="domain" description="C2" evidence="10">
    <location>
        <begin position="656"/>
        <end position="792"/>
    </location>
</feature>
<dbReference type="SUPFAM" id="SSF49562">
    <property type="entry name" value="C2 domain (Calcium/lipid-binding domain, CaLB)"/>
    <property type="match status" value="4"/>
</dbReference>
<dbReference type="PROSITE" id="PS50004">
    <property type="entry name" value="C2"/>
    <property type="match status" value="4"/>
</dbReference>
<evidence type="ECO:0000256" key="5">
    <source>
        <dbReference type="ARBA" id="ARBA00022837"/>
    </source>
</evidence>
<comment type="similarity">
    <text evidence="2">Belongs to the MCTP family.</text>
</comment>
<dbReference type="Pfam" id="PF00168">
    <property type="entry name" value="C2"/>
    <property type="match status" value="4"/>
</dbReference>
<organism evidence="11 12">
    <name type="scientific">Stylosanthes scabra</name>
    <dbReference type="NCBI Taxonomy" id="79078"/>
    <lineage>
        <taxon>Eukaryota</taxon>
        <taxon>Viridiplantae</taxon>
        <taxon>Streptophyta</taxon>
        <taxon>Embryophyta</taxon>
        <taxon>Tracheophyta</taxon>
        <taxon>Spermatophyta</taxon>
        <taxon>Magnoliopsida</taxon>
        <taxon>eudicotyledons</taxon>
        <taxon>Gunneridae</taxon>
        <taxon>Pentapetalae</taxon>
        <taxon>rosids</taxon>
        <taxon>fabids</taxon>
        <taxon>Fabales</taxon>
        <taxon>Fabaceae</taxon>
        <taxon>Papilionoideae</taxon>
        <taxon>50 kb inversion clade</taxon>
        <taxon>dalbergioids sensu lato</taxon>
        <taxon>Dalbergieae</taxon>
        <taxon>Pterocarpus clade</taxon>
        <taxon>Stylosanthes</taxon>
    </lineage>
</organism>
<feature type="domain" description="C2" evidence="10">
    <location>
        <begin position="334"/>
        <end position="455"/>
    </location>
</feature>
<evidence type="ECO:0000313" key="12">
    <source>
        <dbReference type="Proteomes" id="UP001341840"/>
    </source>
</evidence>
<evidence type="ECO:0000256" key="9">
    <source>
        <dbReference type="SAM" id="Phobius"/>
    </source>
</evidence>
<comment type="caution">
    <text evidence="11">The sequence shown here is derived from an EMBL/GenBank/DDBJ whole genome shotgun (WGS) entry which is preliminary data.</text>
</comment>
<dbReference type="PANTHER" id="PTHR31425">
    <property type="entry name" value="PHOSPHORIBOSYLANTHRANILATE TRANSFERASE ISOFORM 1"/>
    <property type="match status" value="1"/>
</dbReference>
<sequence length="1048" mass="120129">MKLVVEVIDAHDLMPKDGEGSASPFVEVDYENQLSRTRTVPKNLNPTWNHKLLFQFDSTKPYHHQSIEVSVYHERRPVPGRSFLGRVRIPCSNIVKEGEEVYQTYPLEKKWFFSPVKGEIGLKLYIASHSKHKINPTTLISEFEKLSPHTPLLQVPPQSNTTNLPPPTHFHTSPPSTTEDTVLIEETLEAEPKEGTTAFDTSEQVTEESGIVNTVAETNLIDPDPVPKQENREPVPERAQQLHRHQVHQQPMISIKRRQRGTPAAAATMQTVNYPPQVHRNSHGHPSTLGNTPSIREHPGSLDHHGSLDDEDYNVKDTNLQLGERWFNGGRGWMSGGERFSSTYDLVEQMFYLYVRVVKAKDLPPSTLTSSCDPYVEVKLGNYKGRTKHIEKKLNPEWNQVFAFSKDRIQSSILEVFVKDKEMLGRDEFLGRVIFELNEVPTRVPPDSPLAPQWYRLEDRRGDGKVRGDIMLAVWMGTQADEAFSDAWHAEAASVYGEGVFNIRSKVYVSPKLWYLRVNAIEAQDVIPSDRNRLPELFVKAQVGNQVLRTKICPTRTTTPVWNEDLVFVAAEPFEEQLTITVEDHLHPTKDEVLGKITLPLNLFEKRLDHRPVHSRWFNLEKYGFGVLEADRRKELKFSSRIHLRVCLEGGYHVMDESTMYISDQRPTARQLWKQPIGILEVGILGAQGLLPMKMRDSRGSTDAYCVAKYGQKWVRTRTILDTFSPRWNEQYTWEVYDPCTVITLGVFDNCHLGGGEKSHGSNAAAARDSRIGKVRIRLSTLEANRIYTHSYPLLVLHPHGVKKMGELQLAVRFTTLSLANIVYIYGQPLLPKMHYLHPFSVNQVDNLRYQAMNIVATRLGRAEPPLRKENPITSVLVHILFLILIWYPELILPTLFLYMFLIGLWNYRFRPRYPPHMDTKLSWAEAVHPDELDEEFDTFPTSRSHDVVRMRYDRLRSVAGRIQTVVGDIATQGERFQSLLSWRDTRATSLFIVFSFCSAVVLYATPPRVVALVTGLYYLRHPRFRSKLPSVPSNFFKRLPARTDSML</sequence>
<dbReference type="InterPro" id="IPR047259">
    <property type="entry name" value="QUIRKY-like"/>
</dbReference>
<evidence type="ECO:0000256" key="7">
    <source>
        <dbReference type="ARBA" id="ARBA00023136"/>
    </source>
</evidence>
<dbReference type="CDD" id="cd08379">
    <property type="entry name" value="C2D_MCTP_PRT_plant"/>
    <property type="match status" value="1"/>
</dbReference>
<name>A0ABU6XFM3_9FABA</name>
<dbReference type="InterPro" id="IPR035892">
    <property type="entry name" value="C2_domain_sf"/>
</dbReference>
<evidence type="ECO:0000256" key="2">
    <source>
        <dbReference type="ARBA" id="ARBA00007923"/>
    </source>
</evidence>
<dbReference type="InterPro" id="IPR047257">
    <property type="entry name" value="C2B_MCTP_PRT_plant"/>
</dbReference>
<dbReference type="Gene3D" id="2.60.40.150">
    <property type="entry name" value="C2 domain"/>
    <property type="match status" value="4"/>
</dbReference>
<dbReference type="PANTHER" id="PTHR31425:SF24">
    <property type="entry name" value="MULTIPLE C2 DOMAIN AND TRANSMEMBRANE REGION PROTEIN 2"/>
    <property type="match status" value="1"/>
</dbReference>
<gene>
    <name evidence="11" type="primary">FTIP1_1</name>
    <name evidence="11" type="ORF">PIB30_040839</name>
</gene>
<dbReference type="CDD" id="cd04019">
    <property type="entry name" value="C2C_MCTP_PRT_plant"/>
    <property type="match status" value="1"/>
</dbReference>
<dbReference type="EMBL" id="JASCZI010211671">
    <property type="protein sequence ID" value="MED6195733.1"/>
    <property type="molecule type" value="Genomic_DNA"/>
</dbReference>
<reference evidence="11 12" key="1">
    <citation type="journal article" date="2023" name="Plants (Basel)">
        <title>Bridging the Gap: Combining Genomics and Transcriptomics Approaches to Understand Stylosanthes scabra, an Orphan Legume from the Brazilian Caatinga.</title>
        <authorList>
            <person name="Ferreira-Neto J.R.C."/>
            <person name="da Silva M.D."/>
            <person name="Binneck E."/>
            <person name="de Melo N.F."/>
            <person name="da Silva R.H."/>
            <person name="de Melo A.L.T.M."/>
            <person name="Pandolfi V."/>
            <person name="Bustamante F.O."/>
            <person name="Brasileiro-Vidal A.C."/>
            <person name="Benko-Iseppon A.M."/>
        </authorList>
    </citation>
    <scope>NUCLEOTIDE SEQUENCE [LARGE SCALE GENOMIC DNA]</scope>
    <source>
        <tissue evidence="11">Leaves</tissue>
    </source>
</reference>
<dbReference type="InterPro" id="IPR047255">
    <property type="entry name" value="C2D_MCTP_PRT_plant"/>
</dbReference>
<evidence type="ECO:0000313" key="11">
    <source>
        <dbReference type="EMBL" id="MED6195733.1"/>
    </source>
</evidence>
<dbReference type="Proteomes" id="UP001341840">
    <property type="component" value="Unassembled WGS sequence"/>
</dbReference>
<accession>A0ABU6XFM3</accession>
<dbReference type="CDD" id="cd04022">
    <property type="entry name" value="C2A_MCTP_PRT_plant"/>
    <property type="match status" value="1"/>
</dbReference>
<feature type="transmembrane region" description="Helical" evidence="9">
    <location>
        <begin position="991"/>
        <end position="1020"/>
    </location>
</feature>
<feature type="domain" description="C2" evidence="10">
    <location>
        <begin position="495"/>
        <end position="618"/>
    </location>
</feature>
<evidence type="ECO:0000256" key="8">
    <source>
        <dbReference type="SAM" id="MobiDB-lite"/>
    </source>
</evidence>
<dbReference type="SMART" id="SM00239">
    <property type="entry name" value="C2"/>
    <property type="match status" value="4"/>
</dbReference>
<keyword evidence="4" id="KW-0677">Repeat</keyword>
<keyword evidence="7 9" id="KW-0472">Membrane</keyword>
<dbReference type="CDD" id="cd08378">
    <property type="entry name" value="C2B_MCTP_PRT_plant"/>
    <property type="match status" value="1"/>
</dbReference>
<keyword evidence="6 9" id="KW-1133">Transmembrane helix</keyword>
<dbReference type="InterPro" id="IPR047258">
    <property type="entry name" value="C2C_MCTP_PRT_plant"/>
</dbReference>